<proteinExistence type="predicted"/>
<keyword evidence="1" id="KW-1133">Transmembrane helix</keyword>
<accession>A0ABP7MQ50</accession>
<sequence length="84" mass="9186">MKLVDLMPPKQAKKHILQKISGVAAVLCFIAMIVCGVLLAFAGEDASKVYKASMLASTLFFFMVSAVLRIMATTNLPSFKFDEK</sequence>
<feature type="transmembrane region" description="Helical" evidence="1">
    <location>
        <begin position="20"/>
        <end position="42"/>
    </location>
</feature>
<gene>
    <name evidence="2" type="ORF">GCM10022277_25460</name>
</gene>
<evidence type="ECO:0000256" key="1">
    <source>
        <dbReference type="SAM" id="Phobius"/>
    </source>
</evidence>
<feature type="transmembrane region" description="Helical" evidence="1">
    <location>
        <begin position="54"/>
        <end position="72"/>
    </location>
</feature>
<keyword evidence="1" id="KW-0812">Transmembrane</keyword>
<protein>
    <submittedName>
        <fullName evidence="2">Uncharacterized protein</fullName>
    </submittedName>
</protein>
<reference evidence="3" key="1">
    <citation type="journal article" date="2019" name="Int. J. Syst. Evol. Microbiol.">
        <title>The Global Catalogue of Microorganisms (GCM) 10K type strain sequencing project: providing services to taxonomists for standard genome sequencing and annotation.</title>
        <authorList>
            <consortium name="The Broad Institute Genomics Platform"/>
            <consortium name="The Broad Institute Genome Sequencing Center for Infectious Disease"/>
            <person name="Wu L."/>
            <person name="Ma J."/>
        </authorList>
    </citation>
    <scope>NUCLEOTIDE SEQUENCE [LARGE SCALE GENOMIC DNA]</scope>
    <source>
        <strain evidence="3">JCM 17551</strain>
    </source>
</reference>
<evidence type="ECO:0000313" key="3">
    <source>
        <dbReference type="Proteomes" id="UP001501565"/>
    </source>
</evidence>
<comment type="caution">
    <text evidence="2">The sequence shown here is derived from an EMBL/GenBank/DDBJ whole genome shotgun (WGS) entry which is preliminary data.</text>
</comment>
<dbReference type="Proteomes" id="UP001501565">
    <property type="component" value="Unassembled WGS sequence"/>
</dbReference>
<dbReference type="EMBL" id="BAABBN010000007">
    <property type="protein sequence ID" value="GAA3927921.1"/>
    <property type="molecule type" value="Genomic_DNA"/>
</dbReference>
<organism evidence="2 3">
    <name type="scientific">Litoribacillus peritrichatus</name>
    <dbReference type="NCBI Taxonomy" id="718191"/>
    <lineage>
        <taxon>Bacteria</taxon>
        <taxon>Pseudomonadati</taxon>
        <taxon>Pseudomonadota</taxon>
        <taxon>Gammaproteobacteria</taxon>
        <taxon>Oceanospirillales</taxon>
        <taxon>Oceanospirillaceae</taxon>
        <taxon>Litoribacillus</taxon>
    </lineage>
</organism>
<name>A0ABP7MQ50_9GAMM</name>
<evidence type="ECO:0000313" key="2">
    <source>
        <dbReference type="EMBL" id="GAA3927921.1"/>
    </source>
</evidence>
<keyword evidence="1" id="KW-0472">Membrane</keyword>
<keyword evidence="3" id="KW-1185">Reference proteome</keyword>